<dbReference type="EMBL" id="JAPMSZ010000010">
    <property type="protein sequence ID" value="KAJ5086334.1"/>
    <property type="molecule type" value="Genomic_DNA"/>
</dbReference>
<feature type="compositionally biased region" description="Polar residues" evidence="12">
    <location>
        <begin position="385"/>
        <end position="397"/>
    </location>
</feature>
<dbReference type="AlphaFoldDB" id="A0A9W9ER76"/>
<evidence type="ECO:0000256" key="1">
    <source>
        <dbReference type="ARBA" id="ARBA00001936"/>
    </source>
</evidence>
<evidence type="ECO:0000256" key="3">
    <source>
        <dbReference type="ARBA" id="ARBA00006702"/>
    </source>
</evidence>
<feature type="domain" description="PPM-type phosphatase" evidence="13">
    <location>
        <begin position="23"/>
        <end position="299"/>
    </location>
</feature>
<dbReference type="SUPFAM" id="SSF81606">
    <property type="entry name" value="PP2C-like"/>
    <property type="match status" value="1"/>
</dbReference>
<dbReference type="PROSITE" id="PS51746">
    <property type="entry name" value="PPM_2"/>
    <property type="match status" value="1"/>
</dbReference>
<evidence type="ECO:0000256" key="6">
    <source>
        <dbReference type="ARBA" id="ARBA00022801"/>
    </source>
</evidence>
<dbReference type="EC" id="3.1.3.16" evidence="4"/>
<sequence>MGQTLSEPVVEKTSSEGEDECCLYGVSAMQGWRISMEDAHAAVLDLHAKYSSNADGKPTDPSQRLAFFGVYDGHGGDKVALFAGEKLHQIVAKQESFAKGDIEQALKDGFLATDRAILEDPKYEEEVSGCTASTSIISKHKIWVANAGDSRSVLGVKGRAKPLSFDHKPQNEGEKARISAAGGFVDFGRVNGNLALSRAIGDFEFKKSAELSPEQQIVTAYPDVTVHELTDDDEFLVIACDGIWDCQSSQAVVEFVRRGIAAKQDLYRICENMMDNCLASNSETGGVGCDNMTMTVIGLLNGKTKEEWYNQIAERVAKGDGPSEFRGPGIQNQFEDNPDDYDLEMERSRGFGVRSGRIILLGDGTEIIPDQHEEELFDQTEENQDLANQVPQQATDSTRVEREGTPGPQGKEGGSITEQISESPSSTTDAEKEKPTS</sequence>
<comment type="catalytic activity">
    <reaction evidence="9">
        <text>O-phospho-L-threonyl-[protein] + H2O = L-threonyl-[protein] + phosphate</text>
        <dbReference type="Rhea" id="RHEA:47004"/>
        <dbReference type="Rhea" id="RHEA-COMP:11060"/>
        <dbReference type="Rhea" id="RHEA-COMP:11605"/>
        <dbReference type="ChEBI" id="CHEBI:15377"/>
        <dbReference type="ChEBI" id="CHEBI:30013"/>
        <dbReference type="ChEBI" id="CHEBI:43474"/>
        <dbReference type="ChEBI" id="CHEBI:61977"/>
        <dbReference type="EC" id="3.1.3.16"/>
    </reaction>
    <physiologicalReaction direction="left-to-right" evidence="9">
        <dbReference type="Rhea" id="RHEA:47005"/>
    </physiologicalReaction>
</comment>
<comment type="cofactor">
    <cofactor evidence="2">
        <name>Mg(2+)</name>
        <dbReference type="ChEBI" id="CHEBI:18420"/>
    </cofactor>
</comment>
<proteinExistence type="inferred from homology"/>
<dbReference type="Proteomes" id="UP001141434">
    <property type="component" value="Unassembled WGS sequence"/>
</dbReference>
<dbReference type="Gene3D" id="3.60.40.10">
    <property type="entry name" value="PPM-type phosphatase domain"/>
    <property type="match status" value="1"/>
</dbReference>
<dbReference type="InterPro" id="IPR000222">
    <property type="entry name" value="PP2C_BS"/>
</dbReference>
<dbReference type="InterPro" id="IPR036457">
    <property type="entry name" value="PPM-type-like_dom_sf"/>
</dbReference>
<dbReference type="InterPro" id="IPR001932">
    <property type="entry name" value="PPM-type_phosphatase-like_dom"/>
</dbReference>
<dbReference type="PROSITE" id="PS01032">
    <property type="entry name" value="PPM_1"/>
    <property type="match status" value="1"/>
</dbReference>
<dbReference type="InterPro" id="IPR015655">
    <property type="entry name" value="PP2C"/>
</dbReference>
<reference evidence="14" key="1">
    <citation type="submission" date="2022-11" db="EMBL/GenBank/DDBJ databases">
        <authorList>
            <person name="Petersen C."/>
        </authorList>
    </citation>
    <scope>NUCLEOTIDE SEQUENCE</scope>
    <source>
        <strain evidence="14">IBT 34128</strain>
    </source>
</reference>
<accession>A0A9W9ER76</accession>
<evidence type="ECO:0000256" key="2">
    <source>
        <dbReference type="ARBA" id="ARBA00001946"/>
    </source>
</evidence>
<evidence type="ECO:0000313" key="14">
    <source>
        <dbReference type="EMBL" id="KAJ5086334.1"/>
    </source>
</evidence>
<evidence type="ECO:0000256" key="11">
    <source>
        <dbReference type="RuleBase" id="RU003465"/>
    </source>
</evidence>
<evidence type="ECO:0000313" key="15">
    <source>
        <dbReference type="Proteomes" id="UP001141434"/>
    </source>
</evidence>
<comment type="caution">
    <text evidence="14">The sequence shown here is derived from an EMBL/GenBank/DDBJ whole genome shotgun (WGS) entry which is preliminary data.</text>
</comment>
<keyword evidence="15" id="KW-1185">Reference proteome</keyword>
<reference evidence="14" key="2">
    <citation type="journal article" date="2023" name="IMA Fungus">
        <title>Comparative genomic study of the Penicillium genus elucidates a diverse pangenome and 15 lateral gene transfer events.</title>
        <authorList>
            <person name="Petersen C."/>
            <person name="Sorensen T."/>
            <person name="Nielsen M.R."/>
            <person name="Sondergaard T.E."/>
            <person name="Sorensen J.L."/>
            <person name="Fitzpatrick D.A."/>
            <person name="Frisvad J.C."/>
            <person name="Nielsen K.L."/>
        </authorList>
    </citation>
    <scope>NUCLEOTIDE SEQUENCE</scope>
    <source>
        <strain evidence="14">IBT 34128</strain>
    </source>
</reference>
<comment type="similarity">
    <text evidence="3 11">Belongs to the PP2C family.</text>
</comment>
<evidence type="ECO:0000256" key="10">
    <source>
        <dbReference type="ARBA" id="ARBA00074087"/>
    </source>
</evidence>
<evidence type="ECO:0000259" key="13">
    <source>
        <dbReference type="PROSITE" id="PS51746"/>
    </source>
</evidence>
<evidence type="ECO:0000256" key="7">
    <source>
        <dbReference type="ARBA" id="ARBA00022912"/>
    </source>
</evidence>
<dbReference type="Pfam" id="PF00481">
    <property type="entry name" value="PP2C"/>
    <property type="match status" value="1"/>
</dbReference>
<dbReference type="PANTHER" id="PTHR13832">
    <property type="entry name" value="PROTEIN PHOSPHATASE 2C"/>
    <property type="match status" value="1"/>
</dbReference>
<feature type="region of interest" description="Disordered" evidence="12">
    <location>
        <begin position="378"/>
        <end position="437"/>
    </location>
</feature>
<dbReference type="GO" id="GO:0046872">
    <property type="term" value="F:metal ion binding"/>
    <property type="evidence" value="ECO:0007669"/>
    <property type="project" value="UniProtKB-KW"/>
</dbReference>
<feature type="compositionally biased region" description="Polar residues" evidence="12">
    <location>
        <begin position="416"/>
        <end position="428"/>
    </location>
</feature>
<dbReference type="OrthoDB" id="10264738at2759"/>
<keyword evidence="6 11" id="KW-0378">Hydrolase</keyword>
<keyword evidence="5" id="KW-0479">Metal-binding</keyword>
<keyword evidence="8" id="KW-0464">Manganese</keyword>
<evidence type="ECO:0000256" key="8">
    <source>
        <dbReference type="ARBA" id="ARBA00023211"/>
    </source>
</evidence>
<dbReference type="SMART" id="SM00332">
    <property type="entry name" value="PP2Cc"/>
    <property type="match status" value="1"/>
</dbReference>
<evidence type="ECO:0000256" key="9">
    <source>
        <dbReference type="ARBA" id="ARBA00048832"/>
    </source>
</evidence>
<dbReference type="FunFam" id="3.60.40.10:FF:000016">
    <property type="entry name" value="Protein phosphatase 2C"/>
    <property type="match status" value="1"/>
</dbReference>
<dbReference type="GO" id="GO:0004722">
    <property type="term" value="F:protein serine/threonine phosphatase activity"/>
    <property type="evidence" value="ECO:0007669"/>
    <property type="project" value="UniProtKB-EC"/>
</dbReference>
<evidence type="ECO:0000256" key="4">
    <source>
        <dbReference type="ARBA" id="ARBA00013081"/>
    </source>
</evidence>
<name>A0A9W9ER76_9EURO</name>
<keyword evidence="7 11" id="KW-0904">Protein phosphatase</keyword>
<gene>
    <name evidence="14" type="ORF">NUU61_007641</name>
</gene>
<feature type="region of interest" description="Disordered" evidence="12">
    <location>
        <begin position="319"/>
        <end position="338"/>
    </location>
</feature>
<evidence type="ECO:0000256" key="5">
    <source>
        <dbReference type="ARBA" id="ARBA00022723"/>
    </source>
</evidence>
<comment type="cofactor">
    <cofactor evidence="1">
        <name>Mn(2+)</name>
        <dbReference type="ChEBI" id="CHEBI:29035"/>
    </cofactor>
</comment>
<dbReference type="CDD" id="cd00143">
    <property type="entry name" value="PP2Cc"/>
    <property type="match status" value="1"/>
</dbReference>
<evidence type="ECO:0000256" key="12">
    <source>
        <dbReference type="SAM" id="MobiDB-lite"/>
    </source>
</evidence>
<protein>
    <recommendedName>
        <fullName evidence="10">Protein phosphatase 2C homolog 2</fullName>
        <ecNumber evidence="4">3.1.3.16</ecNumber>
    </recommendedName>
</protein>
<dbReference type="GeneID" id="81397335"/>
<dbReference type="RefSeq" id="XP_056508459.1">
    <property type="nucleotide sequence ID" value="XM_056658166.1"/>
</dbReference>
<dbReference type="PANTHER" id="PTHR13832:SF565">
    <property type="entry name" value="AT28366P-RELATED"/>
    <property type="match status" value="1"/>
</dbReference>
<organism evidence="14 15">
    <name type="scientific">Penicillium alfredii</name>
    <dbReference type="NCBI Taxonomy" id="1506179"/>
    <lineage>
        <taxon>Eukaryota</taxon>
        <taxon>Fungi</taxon>
        <taxon>Dikarya</taxon>
        <taxon>Ascomycota</taxon>
        <taxon>Pezizomycotina</taxon>
        <taxon>Eurotiomycetes</taxon>
        <taxon>Eurotiomycetidae</taxon>
        <taxon>Eurotiales</taxon>
        <taxon>Aspergillaceae</taxon>
        <taxon>Penicillium</taxon>
    </lineage>
</organism>